<feature type="compositionally biased region" description="Basic and acidic residues" evidence="4">
    <location>
        <begin position="8"/>
        <end position="17"/>
    </location>
</feature>
<organism evidence="5 6">
    <name type="scientific">Bemisia tabaci</name>
    <name type="common">Sweetpotato whitefly</name>
    <name type="synonym">Aleurodes tabaci</name>
    <dbReference type="NCBI Taxonomy" id="7038"/>
    <lineage>
        <taxon>Eukaryota</taxon>
        <taxon>Metazoa</taxon>
        <taxon>Ecdysozoa</taxon>
        <taxon>Arthropoda</taxon>
        <taxon>Hexapoda</taxon>
        <taxon>Insecta</taxon>
        <taxon>Pterygota</taxon>
        <taxon>Neoptera</taxon>
        <taxon>Paraneoptera</taxon>
        <taxon>Hemiptera</taxon>
        <taxon>Sternorrhyncha</taxon>
        <taxon>Aleyrodoidea</taxon>
        <taxon>Aleyrodidae</taxon>
        <taxon>Aleyrodinae</taxon>
        <taxon>Bemisia</taxon>
    </lineage>
</organism>
<feature type="compositionally biased region" description="Polar residues" evidence="4">
    <location>
        <begin position="280"/>
        <end position="294"/>
    </location>
</feature>
<feature type="region of interest" description="Disordered" evidence="4">
    <location>
        <begin position="952"/>
        <end position="978"/>
    </location>
</feature>
<evidence type="ECO:0008006" key="7">
    <source>
        <dbReference type="Google" id="ProtNLM"/>
    </source>
</evidence>
<feature type="compositionally biased region" description="Basic and acidic residues" evidence="4">
    <location>
        <begin position="232"/>
        <end position="243"/>
    </location>
</feature>
<keyword evidence="3" id="KW-0539">Nucleus</keyword>
<feature type="region of interest" description="Disordered" evidence="4">
    <location>
        <begin position="457"/>
        <end position="479"/>
    </location>
</feature>
<feature type="region of interest" description="Disordered" evidence="4">
    <location>
        <begin position="772"/>
        <end position="847"/>
    </location>
</feature>
<sequence>MEEIYSEGQRRVREKHISLPYHRPKQRSLDDFLQRRGSMKAIPLRTSEDEMKEVWKQLEEKEKEAEVFYKSEDESEDDTSDEDYCPEKEKNATEETKETSEAGCTKFSDENDKNQCNASSEGEQSTIISDSAVSDEPCTEKSSPLESNVDESTKQCDVVQNTVEFSSETAEKLSDDSSKKCSQQEDSTNFSLHLPESSVTSCTASKILPNTNNAGTDCADSISCNLTVKSVSNEEREITEGGKDAIMSGDVGMNRPLPQNQNEASLKESAFVEVKKDEPLSNQQEVPPTGYSEQVQDKSKSDRKDNDVLLDSDPVFSLHLEDSQDCPKITAEDIPKSEVDGSTKKEEENKGVDERSEKVVEDASKKINWANFKVLLDDEMDEPIPMITLKPNPEGVIVLDVPTPRKNPGIEELMQKYLKHSSFKTCMKPKQPVRLNVVTTSKNQDNKINGVYSETLTISAEDESPVDSQNEKPGAKYTRLRLQLNELMKKRRQEEWQKRLKTHQVDEEEIEDGEKSECEALLDDDHDYDDFNHRVTESEDSDLEENDIDLSEKKKKKSAFVDDEAEEDSDEDEDDKDEGDEEDDESKENDEKEEDEDSSKIKDKKASKIRKQKVFIEEEEYEGDDDDGDDDEKETDVNEDDNWMLGQTKFRSQITQQVLTATHTPEVAEARLNDSKFDMSFETSKFGCLDETELNRTSNHEISGIEDLINVKNSELVTESQVLGLCSGAFQTQPPQPSTIDNEEEDLNFVMSPTPASTQTQDSQNLGIKKISPLLSSDDEEEPGLTVKKKKNTLKFSDDEDDTLDTKEEEAEESLNEESDKEDPDSISVLDEEDDNRSVMYDSEENEIKVSKKDVGQFFDKEAELSESEWDSEDEDEKGLDRMDEELGDREHIDEDEVQKQLGKIHMRQLLDDDQRDIKLLQERFLEDGELHAEGGREKNFRWQNINSAALEAWSQRRDSDDEEPQEEEEGNEQSEELWRKMRAERDAFFKKMKKNKDLDDLDTQLYDLDKDSPKLVSGSEKVKEVNTKPAGGIIDLNEPIVKKNVTSALFLQSTTHILSKGSFLLRSDQILSRVGPVAATGSEVLLNQKAKNSRNFIFAPISPPKEVSEDSQDLTTIQKRKSAPLSPVAVKRLKVAEERKPNIMNRKSLLGQLNFH</sequence>
<feature type="compositionally biased region" description="Acidic residues" evidence="4">
    <location>
        <begin position="538"/>
        <end position="549"/>
    </location>
</feature>
<evidence type="ECO:0000256" key="3">
    <source>
        <dbReference type="ARBA" id="ARBA00023242"/>
    </source>
</evidence>
<dbReference type="KEGG" id="btab:109039576"/>
<feature type="compositionally biased region" description="Acidic residues" evidence="4">
    <location>
        <begin position="73"/>
        <end position="84"/>
    </location>
</feature>
<gene>
    <name evidence="5" type="ORF">BEMITA_LOCUS4754</name>
</gene>
<evidence type="ECO:0000313" key="6">
    <source>
        <dbReference type="Proteomes" id="UP001152759"/>
    </source>
</evidence>
<dbReference type="Proteomes" id="UP001152759">
    <property type="component" value="Chromosome 2"/>
</dbReference>
<feature type="region of interest" description="Disordered" evidence="4">
    <location>
        <begin position="860"/>
        <end position="879"/>
    </location>
</feature>
<evidence type="ECO:0000256" key="2">
    <source>
        <dbReference type="ARBA" id="ARBA00022553"/>
    </source>
</evidence>
<accession>A0A9P0EZF7</accession>
<feature type="compositionally biased region" description="Basic and acidic residues" evidence="4">
    <location>
        <begin position="169"/>
        <end position="183"/>
    </location>
</feature>
<evidence type="ECO:0000256" key="4">
    <source>
        <dbReference type="SAM" id="MobiDB-lite"/>
    </source>
</evidence>
<dbReference type="PANTHER" id="PTHR14396">
    <property type="entry name" value="CLASPIN"/>
    <property type="match status" value="1"/>
</dbReference>
<dbReference type="PANTHER" id="PTHR14396:SF10">
    <property type="entry name" value="CLASPIN"/>
    <property type="match status" value="1"/>
</dbReference>
<feature type="compositionally biased region" description="Acidic residues" evidence="4">
    <location>
        <begin position="961"/>
        <end position="976"/>
    </location>
</feature>
<reference evidence="5" key="1">
    <citation type="submission" date="2021-12" db="EMBL/GenBank/DDBJ databases">
        <authorList>
            <person name="King R."/>
        </authorList>
    </citation>
    <scope>NUCLEOTIDE SEQUENCE</scope>
</reference>
<dbReference type="GO" id="GO:0010997">
    <property type="term" value="F:anaphase-promoting complex binding"/>
    <property type="evidence" value="ECO:0007669"/>
    <property type="project" value="TreeGrafter"/>
</dbReference>
<comment type="subcellular location">
    <subcellularLocation>
        <location evidence="1">Nucleus</location>
    </subcellularLocation>
</comment>
<feature type="compositionally biased region" description="Acidic residues" evidence="4">
    <location>
        <begin position="519"/>
        <end position="528"/>
    </location>
</feature>
<evidence type="ECO:0000313" key="5">
    <source>
        <dbReference type="EMBL" id="CAH0385535.1"/>
    </source>
</evidence>
<name>A0A9P0EZF7_BEMTA</name>
<feature type="compositionally biased region" description="Acidic residues" evidence="4">
    <location>
        <begin position="617"/>
        <end position="642"/>
    </location>
</feature>
<evidence type="ECO:0000256" key="1">
    <source>
        <dbReference type="ARBA" id="ARBA00004123"/>
    </source>
</evidence>
<keyword evidence="2" id="KW-0597">Phosphoprotein</keyword>
<dbReference type="EMBL" id="OU963863">
    <property type="protein sequence ID" value="CAH0385535.1"/>
    <property type="molecule type" value="Genomic_DNA"/>
</dbReference>
<feature type="compositionally biased region" description="Acidic residues" evidence="4">
    <location>
        <begin position="865"/>
        <end position="879"/>
    </location>
</feature>
<keyword evidence="6" id="KW-1185">Reference proteome</keyword>
<dbReference type="GO" id="GO:0007095">
    <property type="term" value="P:mitotic G2 DNA damage checkpoint signaling"/>
    <property type="evidence" value="ECO:0007669"/>
    <property type="project" value="TreeGrafter"/>
</dbReference>
<feature type="region of interest" description="Disordered" evidence="4">
    <location>
        <begin position="1"/>
        <end position="23"/>
    </location>
</feature>
<dbReference type="GO" id="GO:0033314">
    <property type="term" value="P:mitotic DNA replication checkpoint signaling"/>
    <property type="evidence" value="ECO:0007669"/>
    <property type="project" value="TreeGrafter"/>
</dbReference>
<dbReference type="InterPro" id="IPR024146">
    <property type="entry name" value="Claspin"/>
</dbReference>
<dbReference type="AlphaFoldDB" id="A0A9P0EZF7"/>
<protein>
    <recommendedName>
        <fullName evidence="7">Claspin</fullName>
    </recommendedName>
</protein>
<feature type="compositionally biased region" description="Basic and acidic residues" evidence="4">
    <location>
        <begin position="85"/>
        <end position="100"/>
    </location>
</feature>
<feature type="compositionally biased region" description="Basic and acidic residues" evidence="4">
    <location>
        <begin position="330"/>
        <end position="357"/>
    </location>
</feature>
<feature type="region of interest" description="Disordered" evidence="4">
    <location>
        <begin position="167"/>
        <end position="189"/>
    </location>
</feature>
<feature type="region of interest" description="Disordered" evidence="4">
    <location>
        <begin position="64"/>
        <end position="155"/>
    </location>
</feature>
<feature type="region of interest" description="Disordered" evidence="4">
    <location>
        <begin position="496"/>
        <end position="644"/>
    </location>
</feature>
<feature type="compositionally biased region" description="Acidic residues" evidence="4">
    <location>
        <begin position="561"/>
        <end position="597"/>
    </location>
</feature>
<feature type="compositionally biased region" description="Polar residues" evidence="4">
    <location>
        <begin position="114"/>
        <end position="132"/>
    </location>
</feature>
<feature type="compositionally biased region" description="Basic and acidic residues" evidence="4">
    <location>
        <begin position="295"/>
        <end position="307"/>
    </location>
</feature>
<dbReference type="GO" id="GO:0005634">
    <property type="term" value="C:nucleus"/>
    <property type="evidence" value="ECO:0007669"/>
    <property type="project" value="UniProtKB-SubCell"/>
</dbReference>
<feature type="compositionally biased region" description="Acidic residues" evidence="4">
    <location>
        <begin position="798"/>
        <end position="835"/>
    </location>
</feature>
<feature type="region of interest" description="Disordered" evidence="4">
    <location>
        <begin position="232"/>
        <end position="357"/>
    </location>
</feature>
<proteinExistence type="predicted"/>